<comment type="caution">
    <text evidence="3">The sequence shown here is derived from an EMBL/GenBank/DDBJ whole genome shotgun (WGS) entry which is preliminary data.</text>
</comment>
<sequence>MAGGSRKRELHVESSWRMVEGENDSFDTSILHDHDNIVPSSASDPSQFSGSQPFSFGSQPYSISGSQDDNLQNFLDKAETDDQVILKSPFRPSVPPSIRQSSRENMRHRSPEPEFFMPTVAIESPRRDSGSSSKTQRPPPPLPGLRRRQQGGSRSDRYRESIDGPRDTQSALGDRLAESLRNGVFDTLGWALSVVGLAFGYAKKPLALLLAIYFTFGGLIIAQNMVTKSVYTSLSPVCRIPGASFLNLPFCPDIIPSHNEDKTRDGRPVEFEGLVKVQNQFENVLEKSAEGVSLPMEMKRTEASVRDLRTMVRYSQLQGKDELVLEFDEFIDMARTASSDLQTFNTHVGSAVDSVISINRWTSRYLDTLEHEKESRGIISDWTSWVFAPFQPAVFSERILLDKYVEHTSLVSDKILSLVDEAQAVLRMLTKADGHLGIIHDFVTRTQKSVQGQKDEILWTLWTVVGANSRHLSNLNSQLSTLQLVSAQRTDAVKQVTELIVELQKIQAGLDSLRERVREPELVRDKVYVPLSVHIETIDRGVDRLDQARSRMREFENERIKEVLARGQGRGNERLIDA</sequence>
<feature type="compositionally biased region" description="Polar residues" evidence="2">
    <location>
        <begin position="61"/>
        <end position="73"/>
    </location>
</feature>
<evidence type="ECO:0000256" key="2">
    <source>
        <dbReference type="SAM" id="MobiDB-lite"/>
    </source>
</evidence>
<feature type="compositionally biased region" description="Basic and acidic residues" evidence="2">
    <location>
        <begin position="154"/>
        <end position="166"/>
    </location>
</feature>
<protein>
    <submittedName>
        <fullName evidence="3">Uncharacterized protein</fullName>
    </submittedName>
</protein>
<feature type="region of interest" description="Disordered" evidence="2">
    <location>
        <begin position="26"/>
        <end position="170"/>
    </location>
</feature>
<keyword evidence="4" id="KW-1185">Reference proteome</keyword>
<dbReference type="AlphaFoldDB" id="A0AA40KCN2"/>
<feature type="compositionally biased region" description="Low complexity" evidence="2">
    <location>
        <begin position="45"/>
        <end position="60"/>
    </location>
</feature>
<evidence type="ECO:0000313" key="3">
    <source>
        <dbReference type="EMBL" id="KAK0753902.1"/>
    </source>
</evidence>
<feature type="compositionally biased region" description="Basic and acidic residues" evidence="2">
    <location>
        <begin position="101"/>
        <end position="112"/>
    </location>
</feature>
<dbReference type="EMBL" id="JAUKUD010000001">
    <property type="protein sequence ID" value="KAK0753902.1"/>
    <property type="molecule type" value="Genomic_DNA"/>
</dbReference>
<dbReference type="Proteomes" id="UP001172155">
    <property type="component" value="Unassembled WGS sequence"/>
</dbReference>
<keyword evidence="1" id="KW-0175">Coiled coil</keyword>
<organism evidence="3 4">
    <name type="scientific">Schizothecium vesticola</name>
    <dbReference type="NCBI Taxonomy" id="314040"/>
    <lineage>
        <taxon>Eukaryota</taxon>
        <taxon>Fungi</taxon>
        <taxon>Dikarya</taxon>
        <taxon>Ascomycota</taxon>
        <taxon>Pezizomycotina</taxon>
        <taxon>Sordariomycetes</taxon>
        <taxon>Sordariomycetidae</taxon>
        <taxon>Sordariales</taxon>
        <taxon>Schizotheciaceae</taxon>
        <taxon>Schizothecium</taxon>
    </lineage>
</organism>
<feature type="coiled-coil region" evidence="1">
    <location>
        <begin position="496"/>
        <end position="558"/>
    </location>
</feature>
<name>A0AA40KCN2_9PEZI</name>
<evidence type="ECO:0000313" key="4">
    <source>
        <dbReference type="Proteomes" id="UP001172155"/>
    </source>
</evidence>
<proteinExistence type="predicted"/>
<reference evidence="3" key="1">
    <citation type="submission" date="2023-06" db="EMBL/GenBank/DDBJ databases">
        <title>Genome-scale phylogeny and comparative genomics of the fungal order Sordariales.</title>
        <authorList>
            <consortium name="Lawrence Berkeley National Laboratory"/>
            <person name="Hensen N."/>
            <person name="Bonometti L."/>
            <person name="Westerberg I."/>
            <person name="Brannstrom I.O."/>
            <person name="Guillou S."/>
            <person name="Cros-Aarteil S."/>
            <person name="Calhoun S."/>
            <person name="Haridas S."/>
            <person name="Kuo A."/>
            <person name="Mondo S."/>
            <person name="Pangilinan J."/>
            <person name="Riley R."/>
            <person name="LaButti K."/>
            <person name="Andreopoulos B."/>
            <person name="Lipzen A."/>
            <person name="Chen C."/>
            <person name="Yanf M."/>
            <person name="Daum C."/>
            <person name="Ng V."/>
            <person name="Clum A."/>
            <person name="Steindorff A."/>
            <person name="Ohm R."/>
            <person name="Martin F."/>
            <person name="Silar P."/>
            <person name="Natvig D."/>
            <person name="Lalanne C."/>
            <person name="Gautier V."/>
            <person name="Ament-velasquez S.L."/>
            <person name="Kruys A."/>
            <person name="Hutchinson M.I."/>
            <person name="Powell A.J."/>
            <person name="Barry K."/>
            <person name="Miller A.N."/>
            <person name="Grigoriev I.V."/>
            <person name="Debuchy R."/>
            <person name="Gladieux P."/>
            <person name="Thoren M.H."/>
            <person name="Johannesson H."/>
        </authorList>
    </citation>
    <scope>NUCLEOTIDE SEQUENCE</scope>
    <source>
        <strain evidence="3">SMH3187-1</strain>
    </source>
</reference>
<gene>
    <name evidence="3" type="ORF">B0T18DRAFT_398050</name>
</gene>
<accession>A0AA40KCN2</accession>
<evidence type="ECO:0000256" key="1">
    <source>
        <dbReference type="SAM" id="Coils"/>
    </source>
</evidence>